<evidence type="ECO:0000256" key="4">
    <source>
        <dbReference type="ARBA" id="ARBA00012288"/>
    </source>
</evidence>
<comment type="pathway">
    <text evidence="2 16">Porphyrin-containing compound metabolism; protoporphyrin-IX biosynthesis; coproporphyrinogen-III from 5-aminolevulinate: step 4/4.</text>
</comment>
<dbReference type="GO" id="GO:0004853">
    <property type="term" value="F:uroporphyrinogen decarboxylase activity"/>
    <property type="evidence" value="ECO:0007669"/>
    <property type="project" value="UniProtKB-EC"/>
</dbReference>
<evidence type="ECO:0000256" key="17">
    <source>
        <dbReference type="RuleBase" id="RU004169"/>
    </source>
</evidence>
<evidence type="ECO:0000256" key="18">
    <source>
        <dbReference type="SAM" id="MobiDB-lite"/>
    </source>
</evidence>
<dbReference type="eggNOG" id="KOG3914">
    <property type="taxonomic scope" value="Eukaryota"/>
</dbReference>
<feature type="repeat" description="WD" evidence="15">
    <location>
        <begin position="252"/>
        <end position="294"/>
    </location>
</feature>
<dbReference type="Pfam" id="PF00400">
    <property type="entry name" value="WD40"/>
    <property type="match status" value="1"/>
</dbReference>
<protein>
    <recommendedName>
        <fullName evidence="5 16">Uroporphyrinogen decarboxylase</fullName>
        <ecNumber evidence="4 16">4.1.1.37</ecNumber>
    </recommendedName>
</protein>
<dbReference type="InterPro" id="IPR000257">
    <property type="entry name" value="Uroporphyrinogen_deCOase"/>
</dbReference>
<dbReference type="GO" id="GO:0006782">
    <property type="term" value="P:protoporphyrinogen IX biosynthetic process"/>
    <property type="evidence" value="ECO:0007669"/>
    <property type="project" value="UniProtKB-UniPathway"/>
</dbReference>
<feature type="domain" description="Uroporphyrinogen decarboxylase (URO-D)" evidence="19">
    <location>
        <begin position="490"/>
        <end position="499"/>
    </location>
</feature>
<dbReference type="HAMAP" id="MF_03056">
    <property type="entry name" value="TRM82"/>
    <property type="match status" value="1"/>
</dbReference>
<evidence type="ECO:0000256" key="9">
    <source>
        <dbReference type="ARBA" id="ARBA00023239"/>
    </source>
</evidence>
<dbReference type="Gene3D" id="2.130.10.10">
    <property type="entry name" value="YVTN repeat-like/Quinoprotein amine dehydrogenase"/>
    <property type="match status" value="2"/>
</dbReference>
<reference evidence="21" key="1">
    <citation type="journal article" date="2014" name="PLoS Genet.">
        <title>Signature Gene Expression Reveals Novel Clues to the Molecular Mechanisms of Dimorphic Transition in Penicillium marneffei.</title>
        <authorList>
            <person name="Yang E."/>
            <person name="Wang G."/>
            <person name="Cai J."/>
            <person name="Woo P.C."/>
            <person name="Lau S.K."/>
            <person name="Yuen K.-Y."/>
            <person name="Chow W.-N."/>
            <person name="Lin X."/>
        </authorList>
    </citation>
    <scope>NUCLEOTIDE SEQUENCE [LARGE SCALE GENOMIC DNA]</scope>
    <source>
        <strain evidence="21">PM1</strain>
    </source>
</reference>
<dbReference type="EC" id="4.1.1.37" evidence="4 16"/>
<dbReference type="InterPro" id="IPR015943">
    <property type="entry name" value="WD40/YVTN_repeat-like_dom_sf"/>
</dbReference>
<comment type="caution">
    <text evidence="21">The sequence shown here is derived from an EMBL/GenBank/DDBJ whole genome shotgun (WGS) entry which is preliminary data.</text>
</comment>
<dbReference type="GO" id="GO:0005634">
    <property type="term" value="C:nucleus"/>
    <property type="evidence" value="ECO:0007669"/>
    <property type="project" value="UniProtKB-SubCell"/>
</dbReference>
<dbReference type="SUPFAM" id="SSF51726">
    <property type="entry name" value="UROD/MetE-like"/>
    <property type="match status" value="1"/>
</dbReference>
<keyword evidence="8" id="KW-0350">Heme biosynthesis</keyword>
<dbReference type="UniPathway" id="UPA00251">
    <property type="reaction ID" value="UER00321"/>
</dbReference>
<dbReference type="UniPathway" id="UPA00989"/>
<comment type="similarity">
    <text evidence="14">Belongs to the WD repeat TRM82 family.</text>
</comment>
<feature type="compositionally biased region" description="Basic and acidic residues" evidence="18">
    <location>
        <begin position="38"/>
        <end position="47"/>
    </location>
</feature>
<keyword evidence="14" id="KW-0677">Repeat</keyword>
<evidence type="ECO:0000259" key="19">
    <source>
        <dbReference type="PROSITE" id="PS00906"/>
    </source>
</evidence>
<evidence type="ECO:0000256" key="13">
    <source>
        <dbReference type="ARBA" id="ARBA00058098"/>
    </source>
</evidence>
<feature type="region of interest" description="Disordered" evidence="18">
    <location>
        <begin position="1"/>
        <end position="64"/>
    </location>
</feature>
<keyword evidence="14 15" id="KW-0853">WD repeat</keyword>
<organism evidence="21">
    <name type="scientific">Talaromyces marneffei PM1</name>
    <dbReference type="NCBI Taxonomy" id="1077442"/>
    <lineage>
        <taxon>Eukaryota</taxon>
        <taxon>Fungi</taxon>
        <taxon>Dikarya</taxon>
        <taxon>Ascomycota</taxon>
        <taxon>Pezizomycotina</taxon>
        <taxon>Eurotiomycetes</taxon>
        <taxon>Eurotiomycetidae</taxon>
        <taxon>Eurotiales</taxon>
        <taxon>Trichocomaceae</taxon>
        <taxon>Talaromyces</taxon>
        <taxon>Talaromyces sect. Talaromyces</taxon>
    </lineage>
</organism>
<evidence type="ECO:0000256" key="7">
    <source>
        <dbReference type="ARBA" id="ARBA00022793"/>
    </source>
</evidence>
<dbReference type="CDD" id="cd00717">
    <property type="entry name" value="URO-D"/>
    <property type="match status" value="1"/>
</dbReference>
<comment type="function">
    <text evidence="14">Required for the formation of N(7)-methylguanine at position 46 (m7G46) in tRNA. In the complex, it is required to stabilize and induce conformational changes of the catalytic subunit.</text>
</comment>
<dbReference type="PROSITE" id="PS50082">
    <property type="entry name" value="WD_REPEATS_2"/>
    <property type="match status" value="1"/>
</dbReference>
<dbReference type="NCBIfam" id="TIGR01464">
    <property type="entry name" value="hemE"/>
    <property type="match status" value="1"/>
</dbReference>
<evidence type="ECO:0000256" key="15">
    <source>
        <dbReference type="PROSITE-ProRule" id="PRU00221"/>
    </source>
</evidence>
<comment type="function">
    <text evidence="13">Catalyzes the sequential decarboxylation of four acetate groups of uroporphyrinogen-III (octacarboxyporphyrin) to yield coproporphyrinogen-III (tetracarboxyporphyrin) with the formation of intermediate hepta-, hexa- and penta-carboxylate porphyrinogens in the heme biosynthesis pathway. Acts on a number of porphyrinogens, but only coproporphyrinogen III can ultimately be converted to heme.</text>
</comment>
<evidence type="ECO:0000256" key="3">
    <source>
        <dbReference type="ARBA" id="ARBA00009935"/>
    </source>
</evidence>
<evidence type="ECO:0000256" key="6">
    <source>
        <dbReference type="ARBA" id="ARBA00022490"/>
    </source>
</evidence>
<dbReference type="GO" id="GO:0106004">
    <property type="term" value="P:tRNA (guanine-N7)-methylation"/>
    <property type="evidence" value="ECO:0007669"/>
    <property type="project" value="UniProtKB-UniRule"/>
</dbReference>
<dbReference type="InterPro" id="IPR036322">
    <property type="entry name" value="WD40_repeat_dom_sf"/>
</dbReference>
<keyword evidence="10 16" id="KW-0627">Porphyrin biosynthesis</keyword>
<evidence type="ECO:0000256" key="5">
    <source>
        <dbReference type="ARBA" id="ARBA00014308"/>
    </source>
</evidence>
<dbReference type="InterPro" id="IPR038071">
    <property type="entry name" value="UROD/MetE-like_sf"/>
</dbReference>
<dbReference type="InterPro" id="IPR028884">
    <property type="entry name" value="Trm82"/>
</dbReference>
<dbReference type="HOGENOM" id="CLU_016181_0_0_1"/>
<evidence type="ECO:0000256" key="8">
    <source>
        <dbReference type="ARBA" id="ARBA00023133"/>
    </source>
</evidence>
<evidence type="ECO:0000256" key="12">
    <source>
        <dbReference type="ARBA" id="ARBA00052550"/>
    </source>
</evidence>
<evidence type="ECO:0000256" key="14">
    <source>
        <dbReference type="HAMAP-Rule" id="MF_03056"/>
    </source>
</evidence>
<name>A0A093URY3_TALMA</name>
<gene>
    <name evidence="21" type="ORF">GQ26_0380140</name>
</gene>
<dbReference type="GO" id="GO:0005829">
    <property type="term" value="C:cytosol"/>
    <property type="evidence" value="ECO:0007669"/>
    <property type="project" value="TreeGrafter"/>
</dbReference>
<keyword evidence="9 16" id="KW-0456">Lyase</keyword>
<evidence type="ECO:0000256" key="2">
    <source>
        <dbReference type="ARBA" id="ARBA00004804"/>
    </source>
</evidence>
<evidence type="ECO:0000256" key="11">
    <source>
        <dbReference type="ARBA" id="ARBA00048033"/>
    </source>
</evidence>
<comment type="pathway">
    <text evidence="14">tRNA modification; N(7)-methylguanine-tRNA biosynthesis.</text>
</comment>
<sequence length="827" mass="91444">MLPTTQYRSLASATDGHKISTWPETKSDVNESETNGDSAERSEGPPEKRRKLSPTNGAENKPTTTWQSVPILVISPSGRHVVAVTAEDKHVRVFEISTGGVLTESSDRPVPRRPCAVAFSSDEDTLICADKGGDVFSMPLLPGESGEFELVSRAKKVFKPAANPLVVHTKRNLISLHQQLNQKAPITTPAGPTAKRDVLSGQVSTLTDMVYAIVPSSTSASGSHSFILTADRDEQIRVSRGPPQTYVIEAYCLGHESFISTLCIPSTLPHLLVTGGGDDSIFVWDWRNGKLLHKVSIIPEGKDQIVVRGIWAVEITGSSLVAIFVAIDGSRELLSFVLEGNGLIAPQESIQASGNILDLASIDENDSILIAVDSCHEPGSIKDWKNNSDEPSVLVEEYIVRLKDGKLSLDRAASQAINYINKQGTGSILAGVDESSWPKSQKAFSERLYSLHNLRKRPTTKDPRMQEQFEPLKNDLLLRAARGETVERPPMWVMRQAGRYLPEYHEAKGNRDFFDCCRSPEIASTLTLQPIERYAGLIDAAIIFSDILVIPQAMGMVVEMIDKKGPSFPQPLVSPDDGQYEKILKKDVDVKKELDYVYKAITLTRFKLKGRVPLIGFCGAPWTLLCYMVEGGGTKMFIQSKKWIYKYPNESKAMLQKIAELCVEYLALQVTAGAQLVQVFDSWAGELSPATFKEFSLPYLRYISEHLPKRLQELGLERVPMTVFAKGAWYALEDLCESGYNVVGLDWLHDPAEAYRIARGRVTLQGNADPGILYGDRSAITKTVEDMVKGFGGGKKGWIANLGHGITPLVNPDDLKFFFEEIHRHFR</sequence>
<comment type="catalytic activity">
    <reaction evidence="12">
        <text>uroporphyrinogen I + 4 H(+) = coproporphyrinogen I + 4 CO2</text>
        <dbReference type="Rhea" id="RHEA:31239"/>
        <dbReference type="ChEBI" id="CHEBI:15378"/>
        <dbReference type="ChEBI" id="CHEBI:16526"/>
        <dbReference type="ChEBI" id="CHEBI:62626"/>
        <dbReference type="ChEBI" id="CHEBI:62631"/>
    </reaction>
</comment>
<keyword evidence="7 16" id="KW-0210">Decarboxylase</keyword>
<dbReference type="PROSITE" id="PS00907">
    <property type="entry name" value="UROD_2"/>
    <property type="match status" value="1"/>
</dbReference>
<evidence type="ECO:0000259" key="20">
    <source>
        <dbReference type="PROSITE" id="PS00907"/>
    </source>
</evidence>
<dbReference type="InterPro" id="IPR001680">
    <property type="entry name" value="WD40_rpt"/>
</dbReference>
<proteinExistence type="inferred from homology"/>
<feature type="compositionally biased region" description="Polar residues" evidence="18">
    <location>
        <begin position="53"/>
        <end position="64"/>
    </location>
</feature>
<evidence type="ECO:0000256" key="10">
    <source>
        <dbReference type="ARBA" id="ARBA00023244"/>
    </source>
</evidence>
<dbReference type="SUPFAM" id="SSF50978">
    <property type="entry name" value="WD40 repeat-like"/>
    <property type="match status" value="1"/>
</dbReference>
<keyword evidence="14" id="KW-0539">Nucleus</keyword>
<feature type="domain" description="Uroporphyrinogen decarboxylase (URO-D)" evidence="20">
    <location>
        <begin position="615"/>
        <end position="631"/>
    </location>
</feature>
<dbReference type="AlphaFoldDB" id="A0A093URY3"/>
<evidence type="ECO:0000256" key="16">
    <source>
        <dbReference type="RuleBase" id="RU000554"/>
    </source>
</evidence>
<evidence type="ECO:0000256" key="1">
    <source>
        <dbReference type="ARBA" id="ARBA00004496"/>
    </source>
</evidence>
<dbReference type="Pfam" id="PF01208">
    <property type="entry name" value="URO-D"/>
    <property type="match status" value="1"/>
</dbReference>
<dbReference type="EMBL" id="JPOX01000038">
    <property type="protein sequence ID" value="KFX43032.1"/>
    <property type="molecule type" value="Genomic_DNA"/>
</dbReference>
<comment type="catalytic activity">
    <reaction evidence="11 16">
        <text>uroporphyrinogen III + 4 H(+) = coproporphyrinogen III + 4 CO2</text>
        <dbReference type="Rhea" id="RHEA:19865"/>
        <dbReference type="ChEBI" id="CHEBI:15378"/>
        <dbReference type="ChEBI" id="CHEBI:16526"/>
        <dbReference type="ChEBI" id="CHEBI:57308"/>
        <dbReference type="ChEBI" id="CHEBI:57309"/>
        <dbReference type="EC" id="4.1.1.37"/>
    </reaction>
</comment>
<keyword evidence="6" id="KW-0963">Cytoplasm</keyword>
<dbReference type="InterPro" id="IPR006361">
    <property type="entry name" value="Uroporphyrinogen_deCO2ase_HemE"/>
</dbReference>
<keyword evidence="14" id="KW-0819">tRNA processing</keyword>
<dbReference type="FunFam" id="3.20.20.210:FF:000004">
    <property type="entry name" value="Uroporphyrinogen decarboxylase"/>
    <property type="match status" value="1"/>
</dbReference>
<comment type="subcellular location">
    <subcellularLocation>
        <location evidence="1">Cytoplasm</location>
    </subcellularLocation>
    <subcellularLocation>
        <location evidence="14">Nucleus</location>
    </subcellularLocation>
</comment>
<dbReference type="PROSITE" id="PS00906">
    <property type="entry name" value="UROD_1"/>
    <property type="match status" value="1"/>
</dbReference>
<evidence type="ECO:0000313" key="21">
    <source>
        <dbReference type="EMBL" id="KFX43032.1"/>
    </source>
</evidence>
<dbReference type="HAMAP" id="MF_00218">
    <property type="entry name" value="URO_D"/>
    <property type="match status" value="1"/>
</dbReference>
<dbReference type="PANTHER" id="PTHR21091">
    <property type="entry name" value="METHYLTETRAHYDROFOLATE:HOMOCYSTEINE METHYLTRANSFERASE RELATED"/>
    <property type="match status" value="1"/>
</dbReference>
<dbReference type="Gene3D" id="3.20.20.210">
    <property type="match status" value="1"/>
</dbReference>
<comment type="similarity">
    <text evidence="3 17">Belongs to the uroporphyrinogen decarboxylase family.</text>
</comment>
<dbReference type="PANTHER" id="PTHR21091:SF169">
    <property type="entry name" value="UROPORPHYRINOGEN DECARBOXYLASE"/>
    <property type="match status" value="1"/>
</dbReference>
<dbReference type="SMART" id="SM00320">
    <property type="entry name" value="WD40"/>
    <property type="match status" value="2"/>
</dbReference>
<accession>A0A093URY3</accession>
<feature type="compositionally biased region" description="Polar residues" evidence="18">
    <location>
        <begin position="1"/>
        <end position="12"/>
    </location>
</feature>